<dbReference type="Proteomes" id="UP000001072">
    <property type="component" value="Unassembled WGS sequence"/>
</dbReference>
<dbReference type="VEuPathDB" id="FungiDB:MELLADRAFT_73287"/>
<reference evidence="3" key="1">
    <citation type="journal article" date="2011" name="Proc. Natl. Acad. Sci. U.S.A.">
        <title>Obligate biotrophy features unraveled by the genomic analysis of rust fungi.</title>
        <authorList>
            <person name="Duplessis S."/>
            <person name="Cuomo C.A."/>
            <person name="Lin Y.-C."/>
            <person name="Aerts A."/>
            <person name="Tisserant E."/>
            <person name="Veneault-Fourrey C."/>
            <person name="Joly D.L."/>
            <person name="Hacquard S."/>
            <person name="Amselem J."/>
            <person name="Cantarel B.L."/>
            <person name="Chiu R."/>
            <person name="Coutinho P.M."/>
            <person name="Feau N."/>
            <person name="Field M."/>
            <person name="Frey P."/>
            <person name="Gelhaye E."/>
            <person name="Goldberg J."/>
            <person name="Grabherr M.G."/>
            <person name="Kodira C.D."/>
            <person name="Kohler A."/>
            <person name="Kuees U."/>
            <person name="Lindquist E.A."/>
            <person name="Lucas S.M."/>
            <person name="Mago R."/>
            <person name="Mauceli E."/>
            <person name="Morin E."/>
            <person name="Murat C."/>
            <person name="Pangilinan J.L."/>
            <person name="Park R."/>
            <person name="Pearson M."/>
            <person name="Quesneville H."/>
            <person name="Rouhier N."/>
            <person name="Sakthikumar S."/>
            <person name="Salamov A.A."/>
            <person name="Schmutz J."/>
            <person name="Selles B."/>
            <person name="Shapiro H."/>
            <person name="Tanguay P."/>
            <person name="Tuskan G.A."/>
            <person name="Henrissat B."/>
            <person name="Van de Peer Y."/>
            <person name="Rouze P."/>
            <person name="Ellis J.G."/>
            <person name="Dodds P.N."/>
            <person name="Schein J.E."/>
            <person name="Zhong S."/>
            <person name="Hamelin R.C."/>
            <person name="Grigoriev I.V."/>
            <person name="Szabo L.J."/>
            <person name="Martin F."/>
        </authorList>
    </citation>
    <scope>NUCLEOTIDE SEQUENCE [LARGE SCALE GENOMIC DNA]</scope>
    <source>
        <strain evidence="3">98AG31 / pathotype 3-4-7</strain>
    </source>
</reference>
<evidence type="ECO:0000256" key="1">
    <source>
        <dbReference type="SAM" id="MobiDB-lite"/>
    </source>
</evidence>
<dbReference type="HOGENOM" id="CLU_2606521_0_0_1"/>
<name>F4S5W6_MELLP</name>
<feature type="compositionally biased region" description="Basic and acidic residues" evidence="1">
    <location>
        <begin position="1"/>
        <end position="10"/>
    </location>
</feature>
<sequence>MGRGRAEKAKKAAGIKVPNRKSKTSKCYIEGKARYRKTVHIGRPLPRKHANRTALKAKLARELGLPSDTVFIFRYSLND</sequence>
<feature type="region of interest" description="Disordered" evidence="1">
    <location>
        <begin position="1"/>
        <end position="20"/>
    </location>
</feature>
<dbReference type="InParanoid" id="F4S5W6"/>
<proteinExistence type="predicted"/>
<evidence type="ECO:0000313" key="3">
    <source>
        <dbReference type="Proteomes" id="UP000001072"/>
    </source>
</evidence>
<protein>
    <submittedName>
        <fullName evidence="2">Uncharacterized protein</fullName>
    </submittedName>
</protein>
<organism evidence="3">
    <name type="scientific">Melampsora larici-populina (strain 98AG31 / pathotype 3-4-7)</name>
    <name type="common">Poplar leaf rust fungus</name>
    <dbReference type="NCBI Taxonomy" id="747676"/>
    <lineage>
        <taxon>Eukaryota</taxon>
        <taxon>Fungi</taxon>
        <taxon>Dikarya</taxon>
        <taxon>Basidiomycota</taxon>
        <taxon>Pucciniomycotina</taxon>
        <taxon>Pucciniomycetes</taxon>
        <taxon>Pucciniales</taxon>
        <taxon>Melampsoraceae</taxon>
        <taxon>Melampsora</taxon>
    </lineage>
</organism>
<evidence type="ECO:0000313" key="2">
    <source>
        <dbReference type="EMBL" id="EGF99971.1"/>
    </source>
</evidence>
<dbReference type="AlphaFoldDB" id="F4S5W6"/>
<keyword evidence="3" id="KW-1185">Reference proteome</keyword>
<dbReference type="RefSeq" id="XP_007416755.1">
    <property type="nucleotide sequence ID" value="XM_007416693.1"/>
</dbReference>
<dbReference type="GeneID" id="18932337"/>
<dbReference type="EMBL" id="GL883152">
    <property type="protein sequence ID" value="EGF99971.1"/>
    <property type="molecule type" value="Genomic_DNA"/>
</dbReference>
<dbReference type="KEGG" id="mlr:MELLADRAFT_73287"/>
<accession>F4S5W6</accession>
<gene>
    <name evidence="2" type="ORF">MELLADRAFT_73287</name>
</gene>